<dbReference type="GO" id="GO:0016787">
    <property type="term" value="F:hydrolase activity"/>
    <property type="evidence" value="ECO:0007669"/>
    <property type="project" value="UniProtKB-KW"/>
</dbReference>
<dbReference type="SUPFAM" id="SSF63817">
    <property type="entry name" value="Sortase"/>
    <property type="match status" value="1"/>
</dbReference>
<feature type="active site" description="Proton donor/acceptor" evidence="2">
    <location>
        <position position="107"/>
    </location>
</feature>
<evidence type="ECO:0000313" key="4">
    <source>
        <dbReference type="Proteomes" id="UP000321296"/>
    </source>
</evidence>
<dbReference type="InterPro" id="IPR023365">
    <property type="entry name" value="Sortase_dom-sf"/>
</dbReference>
<dbReference type="KEGG" id="lpse:FGL85_01830"/>
<evidence type="ECO:0000256" key="2">
    <source>
        <dbReference type="PIRSR" id="PIRSR605754-1"/>
    </source>
</evidence>
<name>A0A5B8T2V2_LEUPS</name>
<sequence length="191" mass="21384">MAQTKEVIMKKRYALLLLLIALGLIAWCFTDTSHQQRQLINSIKKTVSAQSFDLNQPEAVITIPKINVEYPIFNDTSDESLAKGAGFLEDFDRPDAGKGGLTVIAAHRLWRTHLGFLRLNELGKGDTFQVLYQGVTYHYRVFKKVAIPVSQLETIHDLASPTKSRAALYTCHPFPTTKERLLVVGDLVAVD</sequence>
<gene>
    <name evidence="3" type="ORF">FGL85_01830</name>
</gene>
<reference evidence="3 4" key="1">
    <citation type="submission" date="2019-06" db="EMBL/GenBank/DDBJ databases">
        <title>Genome analyses of bacteria isolated from kimchi.</title>
        <authorList>
            <person name="Lee S."/>
            <person name="Ahn S."/>
            <person name="Roh S."/>
        </authorList>
    </citation>
    <scope>NUCLEOTIDE SEQUENCE [LARGE SCALE GENOMIC DNA]</scope>
    <source>
        <strain evidence="3 4">CBA3630</strain>
    </source>
</reference>
<feature type="active site" description="Acyl-thioester intermediate" evidence="2">
    <location>
        <position position="171"/>
    </location>
</feature>
<dbReference type="AlphaFoldDB" id="A0A5B8T2V2"/>
<dbReference type="EMBL" id="CP042383">
    <property type="protein sequence ID" value="QEA41348.1"/>
    <property type="molecule type" value="Genomic_DNA"/>
</dbReference>
<dbReference type="Pfam" id="PF04203">
    <property type="entry name" value="Sortase"/>
    <property type="match status" value="1"/>
</dbReference>
<dbReference type="InterPro" id="IPR005754">
    <property type="entry name" value="Sortase"/>
</dbReference>
<organism evidence="3 4">
    <name type="scientific">Leuconostoc pseudomesenteroides</name>
    <dbReference type="NCBI Taxonomy" id="33968"/>
    <lineage>
        <taxon>Bacteria</taxon>
        <taxon>Bacillati</taxon>
        <taxon>Bacillota</taxon>
        <taxon>Bacilli</taxon>
        <taxon>Lactobacillales</taxon>
        <taxon>Lactobacillaceae</taxon>
        <taxon>Leuconostoc</taxon>
    </lineage>
</organism>
<dbReference type="NCBIfam" id="TIGR01076">
    <property type="entry name" value="sortase_fam"/>
    <property type="match status" value="1"/>
</dbReference>
<evidence type="ECO:0000313" key="3">
    <source>
        <dbReference type="EMBL" id="QEA41348.1"/>
    </source>
</evidence>
<accession>A0A5B8T2V2</accession>
<proteinExistence type="predicted"/>
<dbReference type="Gene3D" id="2.40.260.10">
    <property type="entry name" value="Sortase"/>
    <property type="match status" value="1"/>
</dbReference>
<keyword evidence="1" id="KW-0378">Hydrolase</keyword>
<protein>
    <submittedName>
        <fullName evidence="3">Sortase</fullName>
    </submittedName>
</protein>
<dbReference type="Proteomes" id="UP000321296">
    <property type="component" value="Chromosome"/>
</dbReference>
<evidence type="ECO:0000256" key="1">
    <source>
        <dbReference type="ARBA" id="ARBA00022801"/>
    </source>
</evidence>